<proteinExistence type="predicted"/>
<reference evidence="2 3" key="1">
    <citation type="submission" date="2024-04" db="EMBL/GenBank/DDBJ databases">
        <authorList>
            <person name="Fracassetti M."/>
        </authorList>
    </citation>
    <scope>NUCLEOTIDE SEQUENCE [LARGE SCALE GENOMIC DNA]</scope>
</reference>
<feature type="compositionally biased region" description="Polar residues" evidence="1">
    <location>
        <begin position="114"/>
        <end position="126"/>
    </location>
</feature>
<sequence length="157" mass="16834">MLTFPKTPDPTSAPRVQKKAQGNNGPTPKILDCSPVKVPNSVNIGGRQCGIQPSKVNQKITPAQKNPERARDREKAPLSHNNTEITPKAGIPPEKKGPDPPGDNEKEARDGESAPNSTDLESNQTKRSIDQRKSEGMGSTLAAPVITNGDMEVDGHR</sequence>
<feature type="compositionally biased region" description="Basic and acidic residues" evidence="1">
    <location>
        <begin position="93"/>
        <end position="112"/>
    </location>
</feature>
<dbReference type="Proteomes" id="UP001497516">
    <property type="component" value="Chromosome 3"/>
</dbReference>
<evidence type="ECO:0000256" key="1">
    <source>
        <dbReference type="SAM" id="MobiDB-lite"/>
    </source>
</evidence>
<accession>A0AAV2DTC2</accession>
<gene>
    <name evidence="2" type="ORF">LTRI10_LOCUS18637</name>
</gene>
<evidence type="ECO:0000313" key="2">
    <source>
        <dbReference type="EMBL" id="CAL1376946.1"/>
    </source>
</evidence>
<feature type="compositionally biased region" description="Basic and acidic residues" evidence="1">
    <location>
        <begin position="66"/>
        <end position="77"/>
    </location>
</feature>
<dbReference type="AlphaFoldDB" id="A0AAV2DTC2"/>
<protein>
    <submittedName>
        <fullName evidence="2">Uncharacterized protein</fullName>
    </submittedName>
</protein>
<dbReference type="EMBL" id="OZ034816">
    <property type="protein sequence ID" value="CAL1376946.1"/>
    <property type="molecule type" value="Genomic_DNA"/>
</dbReference>
<keyword evidence="3" id="KW-1185">Reference proteome</keyword>
<evidence type="ECO:0000313" key="3">
    <source>
        <dbReference type="Proteomes" id="UP001497516"/>
    </source>
</evidence>
<feature type="region of interest" description="Disordered" evidence="1">
    <location>
        <begin position="1"/>
        <end position="157"/>
    </location>
</feature>
<feature type="compositionally biased region" description="Polar residues" evidence="1">
    <location>
        <begin position="54"/>
        <end position="64"/>
    </location>
</feature>
<organism evidence="2 3">
    <name type="scientific">Linum trigynum</name>
    <dbReference type="NCBI Taxonomy" id="586398"/>
    <lineage>
        <taxon>Eukaryota</taxon>
        <taxon>Viridiplantae</taxon>
        <taxon>Streptophyta</taxon>
        <taxon>Embryophyta</taxon>
        <taxon>Tracheophyta</taxon>
        <taxon>Spermatophyta</taxon>
        <taxon>Magnoliopsida</taxon>
        <taxon>eudicotyledons</taxon>
        <taxon>Gunneridae</taxon>
        <taxon>Pentapetalae</taxon>
        <taxon>rosids</taxon>
        <taxon>fabids</taxon>
        <taxon>Malpighiales</taxon>
        <taxon>Linaceae</taxon>
        <taxon>Linum</taxon>
    </lineage>
</organism>
<name>A0AAV2DTC2_9ROSI</name>